<dbReference type="InterPro" id="IPR049625">
    <property type="entry name" value="Glyco_transf_61_cat"/>
</dbReference>
<dbReference type="PANTHER" id="PTHR18934">
    <property type="entry name" value="ATP-DEPENDENT RNA HELICASE"/>
    <property type="match status" value="1"/>
</dbReference>
<dbReference type="SMART" id="SM00490">
    <property type="entry name" value="HELICc"/>
    <property type="match status" value="1"/>
</dbReference>
<dbReference type="GO" id="GO:0005524">
    <property type="term" value="F:ATP binding"/>
    <property type="evidence" value="ECO:0007669"/>
    <property type="project" value="UniProtKB-KW"/>
</dbReference>
<reference evidence="8 9" key="1">
    <citation type="submission" date="2016-05" db="EMBL/GenBank/DDBJ databases">
        <title>Nuclear genome of Blastocystis sp. subtype 1 NandII.</title>
        <authorList>
            <person name="Gentekaki E."/>
            <person name="Curtis B."/>
            <person name="Stairs C."/>
            <person name="Eme L."/>
            <person name="Herman E."/>
            <person name="Klimes V."/>
            <person name="Arias M.C."/>
            <person name="Elias M."/>
            <person name="Hilliou F."/>
            <person name="Klute M."/>
            <person name="Malik S.-B."/>
            <person name="Pightling A."/>
            <person name="Rachubinski R."/>
            <person name="Salas D."/>
            <person name="Schlacht A."/>
            <person name="Suga H."/>
            <person name="Archibald J."/>
            <person name="Ball S.G."/>
            <person name="Clark G."/>
            <person name="Dacks J."/>
            <person name="Van Der Giezen M."/>
            <person name="Tsaousis A."/>
            <person name="Roger A."/>
        </authorList>
    </citation>
    <scope>NUCLEOTIDE SEQUENCE [LARGE SCALE GENOMIC DNA]</scope>
    <source>
        <strain evidence="9">ATCC 50177 / NandII</strain>
    </source>
</reference>
<evidence type="ECO:0000256" key="4">
    <source>
        <dbReference type="ARBA" id="ARBA00022840"/>
    </source>
</evidence>
<evidence type="ECO:0000313" key="8">
    <source>
        <dbReference type="EMBL" id="OAO11737.1"/>
    </source>
</evidence>
<feature type="domain" description="Helicase ATP-binding" evidence="6">
    <location>
        <begin position="175"/>
        <end position="350"/>
    </location>
</feature>
<keyword evidence="1" id="KW-0547">Nucleotide-binding</keyword>
<evidence type="ECO:0000256" key="2">
    <source>
        <dbReference type="ARBA" id="ARBA00022801"/>
    </source>
</evidence>
<dbReference type="GO" id="GO:0016787">
    <property type="term" value="F:hydrolase activity"/>
    <property type="evidence" value="ECO:0007669"/>
    <property type="project" value="UniProtKB-KW"/>
</dbReference>
<name>A0A196S6P3_BLAHN</name>
<evidence type="ECO:0000256" key="1">
    <source>
        <dbReference type="ARBA" id="ARBA00022741"/>
    </source>
</evidence>
<dbReference type="GO" id="GO:0004386">
    <property type="term" value="F:helicase activity"/>
    <property type="evidence" value="ECO:0007669"/>
    <property type="project" value="UniProtKB-KW"/>
</dbReference>
<dbReference type="InterPro" id="IPR014001">
    <property type="entry name" value="Helicase_ATP-bd"/>
</dbReference>
<dbReference type="Pfam" id="PF04577">
    <property type="entry name" value="Glyco_transf_61"/>
    <property type="match status" value="1"/>
</dbReference>
<dbReference type="PROSITE" id="PS51061">
    <property type="entry name" value="R3H"/>
    <property type="match status" value="1"/>
</dbReference>
<dbReference type="STRING" id="478820.A0A196S6P3"/>
<dbReference type="OrthoDB" id="1892506at2759"/>
<dbReference type="GO" id="GO:0003723">
    <property type="term" value="F:RNA binding"/>
    <property type="evidence" value="ECO:0007669"/>
    <property type="project" value="TreeGrafter"/>
</dbReference>
<keyword evidence="2" id="KW-0378">Hydrolase</keyword>
<dbReference type="InterPro" id="IPR036867">
    <property type="entry name" value="R3H_dom_sf"/>
</dbReference>
<dbReference type="Gene3D" id="1.20.120.1080">
    <property type="match status" value="1"/>
</dbReference>
<feature type="domain" description="R3H" evidence="5">
    <location>
        <begin position="11"/>
        <end position="74"/>
    </location>
</feature>
<dbReference type="SMART" id="SM00487">
    <property type="entry name" value="DEXDc"/>
    <property type="match status" value="1"/>
</dbReference>
<sequence>MAKIIAAGIGSARMEELKRSVLQFRESTEETFTFPAELISEERKYIHGLVKEYGLYSRSSGKGENRAITISKSPIVSSNGCFTSLCDISLDASMRKELKKALSSLPTCNPDELFSYPVFIKRAKTATTGTPNDRNEEALLQNFLETNSFLTSNEGKKILEERSNLPILRCYSTTLEEVAHNTVTIVSGSTGCGKSTQLPQFILDDYMKKKAANLPLPSTHPPHIVIAEPRRMSAVSLCERVAAERHEAPGKTVGYRVRFDTRVSEETCIEYNTTELLIRRLLSEGLRDVTHVVIDESHERSLFVDLLLLLLKLKLLEKNPENVKIIVMSATIHVNAFAEYFRSVCSVGVVEIPVATYPIRDLFLEDVLEVIEGEEEEEEDDDDSLVCEKCNEFRTTDVTELIRHLGQCAGHAEKQASYFKVKKDEDAEAADVYGIRPNRLTERKKTLLQNYQAVNAKDIDYALVAAIIESLTRQRQEEGAPLEHVLVFLPGWKQISGLSGYLKARALIAKNYDVLLLHSMLPLAEQRLVFTPPTRARIILSTNIAETSVTIPYVNVVIDSGFENTVEFNAFSNADVMATTRITQSNVLQRRGRTGRLREGLCIHLYSFAAYRDMPRFIVPEMLRLPLETVVLYVLSLLDGSDVTASAASDRLLYYMTLFMNPPLEENVKKAVRKLLEMNAVVLGADRQLHMTAVGQRLLELPLPPDSAMMVLLGEYCGCRSSVVDMLSIQDLNSLFYDTRVKNEALMKRLGAGGSDFHFMKAVLKEYARQRGKRAFCFQNNLDPNVMAVAERVNRQIKSECFAAQHGASPDSGSGSFNDSEIDAIPVVFGLYPNVCSYAGGKLHTLSNGHAWFGRSSCCSADTVHSLFVAFKRVVQLSGRMVLEEAMAAAPLLVLVVALYHQKLRQSLQRSQKAQVSQKGNEQNALTHVANDWVYMENFCLFEKNKSIYLINNHKDVTKHKYPREFYSWYYKRYLYFRNNSWTEFPADVTVVDNLYVFMTRGWGGWNNIYHHTEWIHNLLRYVHHAPELPKMQNVVYYPDLFGQNRTLGDPKHHFAWGTEYYKMVKTIFPPDAMPRFFEGETYARMQYAICARKGILARIVPRMYDSFVSFREPLLVKRIAYRFFNESFRLERPDRLDIVYLNRSGGRRGLVNNIQLIDCMQSRKDVRLSIQQNVAMTFEEQVRAVLKKDVYISIHGAAMTHILFMEPFGAVIEFNPPKFKEPFYRNMADKSCLLFYGIYKTHTSNMNVSMALVNTDKILNQWFTVPLSLFNVTYSLAIENVWSLKYKMVAL</sequence>
<dbReference type="SUPFAM" id="SSF82708">
    <property type="entry name" value="R3H domain"/>
    <property type="match status" value="1"/>
</dbReference>
<comment type="caution">
    <text evidence="8">The sequence shown here is derived from an EMBL/GenBank/DDBJ whole genome shotgun (WGS) entry which is preliminary data.</text>
</comment>
<dbReference type="Pfam" id="PF01424">
    <property type="entry name" value="R3H"/>
    <property type="match status" value="1"/>
</dbReference>
<evidence type="ECO:0000259" key="7">
    <source>
        <dbReference type="PROSITE" id="PS51194"/>
    </source>
</evidence>
<keyword evidence="9" id="KW-1185">Reference proteome</keyword>
<dbReference type="Proteomes" id="UP000078348">
    <property type="component" value="Unassembled WGS sequence"/>
</dbReference>
<proteinExistence type="predicted"/>
<dbReference type="InterPro" id="IPR007502">
    <property type="entry name" value="Helicase-assoc_dom"/>
</dbReference>
<evidence type="ECO:0000256" key="3">
    <source>
        <dbReference type="ARBA" id="ARBA00022806"/>
    </source>
</evidence>
<keyword evidence="4" id="KW-0067">ATP-binding</keyword>
<evidence type="ECO:0000313" key="9">
    <source>
        <dbReference type="Proteomes" id="UP000078348"/>
    </source>
</evidence>
<dbReference type="Gene3D" id="3.40.50.300">
    <property type="entry name" value="P-loop containing nucleotide triphosphate hydrolases"/>
    <property type="match status" value="2"/>
</dbReference>
<protein>
    <submittedName>
        <fullName evidence="8">DEA(D/H)-box RNA helicase family protein</fullName>
    </submittedName>
</protein>
<evidence type="ECO:0000259" key="6">
    <source>
        <dbReference type="PROSITE" id="PS51192"/>
    </source>
</evidence>
<dbReference type="PROSITE" id="PS51192">
    <property type="entry name" value="HELICASE_ATP_BIND_1"/>
    <property type="match status" value="1"/>
</dbReference>
<dbReference type="EMBL" id="LXWW01000580">
    <property type="protein sequence ID" value="OAO11737.1"/>
    <property type="molecule type" value="Genomic_DNA"/>
</dbReference>
<dbReference type="SUPFAM" id="SSF52540">
    <property type="entry name" value="P-loop containing nucleoside triphosphate hydrolases"/>
    <property type="match status" value="1"/>
</dbReference>
<dbReference type="Pfam" id="PF00270">
    <property type="entry name" value="DEAD"/>
    <property type="match status" value="1"/>
</dbReference>
<dbReference type="InterPro" id="IPR001650">
    <property type="entry name" value="Helicase_C-like"/>
</dbReference>
<gene>
    <name evidence="8" type="ORF">AV274_6572</name>
</gene>
<dbReference type="InterPro" id="IPR027417">
    <property type="entry name" value="P-loop_NTPase"/>
</dbReference>
<dbReference type="GO" id="GO:0016757">
    <property type="term" value="F:glycosyltransferase activity"/>
    <property type="evidence" value="ECO:0007669"/>
    <property type="project" value="InterPro"/>
</dbReference>
<organism evidence="8 9">
    <name type="scientific">Blastocystis sp. subtype 1 (strain ATCC 50177 / NandII)</name>
    <dbReference type="NCBI Taxonomy" id="478820"/>
    <lineage>
        <taxon>Eukaryota</taxon>
        <taxon>Sar</taxon>
        <taxon>Stramenopiles</taxon>
        <taxon>Bigyra</taxon>
        <taxon>Opalozoa</taxon>
        <taxon>Opalinata</taxon>
        <taxon>Blastocystidae</taxon>
        <taxon>Blastocystis</taxon>
    </lineage>
</organism>
<evidence type="ECO:0000259" key="5">
    <source>
        <dbReference type="PROSITE" id="PS51061"/>
    </source>
</evidence>
<dbReference type="CDD" id="cd18791">
    <property type="entry name" value="SF2_C_RHA"/>
    <property type="match status" value="1"/>
</dbReference>
<dbReference type="SMART" id="SM00847">
    <property type="entry name" value="HA2"/>
    <property type="match status" value="1"/>
</dbReference>
<dbReference type="CDD" id="cd17917">
    <property type="entry name" value="DEXHc_RHA-like"/>
    <property type="match status" value="1"/>
</dbReference>
<dbReference type="SMART" id="SM00393">
    <property type="entry name" value="R3H"/>
    <property type="match status" value="1"/>
</dbReference>
<dbReference type="PROSITE" id="PS51194">
    <property type="entry name" value="HELICASE_CTER"/>
    <property type="match status" value="1"/>
</dbReference>
<dbReference type="Pfam" id="PF00271">
    <property type="entry name" value="Helicase_C"/>
    <property type="match status" value="1"/>
</dbReference>
<accession>A0A196S6P3</accession>
<keyword evidence="3 8" id="KW-0347">Helicase</keyword>
<dbReference type="PANTHER" id="PTHR18934:SF119">
    <property type="entry name" value="ATP-DEPENDENT RNA HELICASE A"/>
    <property type="match status" value="1"/>
</dbReference>
<dbReference type="InterPro" id="IPR001374">
    <property type="entry name" value="R3H_dom"/>
</dbReference>
<dbReference type="Gene3D" id="3.30.1370.50">
    <property type="entry name" value="R3H-like domain"/>
    <property type="match status" value="1"/>
</dbReference>
<dbReference type="InterPro" id="IPR011545">
    <property type="entry name" value="DEAD/DEAH_box_helicase_dom"/>
</dbReference>
<feature type="domain" description="Helicase C-terminal" evidence="7">
    <location>
        <begin position="466"/>
        <end position="638"/>
    </location>
</feature>